<dbReference type="AlphaFoldDB" id="A0A1X7TH05"/>
<evidence type="ECO:0008006" key="2">
    <source>
        <dbReference type="Google" id="ProtNLM"/>
    </source>
</evidence>
<proteinExistence type="predicted"/>
<protein>
    <recommendedName>
        <fullName evidence="2">6-bladed beta-propeller</fullName>
    </recommendedName>
</protein>
<evidence type="ECO:0000313" key="1">
    <source>
        <dbReference type="EnsemblMetazoa" id="Aqu2.1.14018_001"/>
    </source>
</evidence>
<name>A0A1X7TH05_AMPQE</name>
<dbReference type="InterPro" id="IPR011042">
    <property type="entry name" value="6-blade_b-propeller_TolB-like"/>
</dbReference>
<dbReference type="SUPFAM" id="SSF101898">
    <property type="entry name" value="NHL repeat"/>
    <property type="match status" value="1"/>
</dbReference>
<reference evidence="1" key="1">
    <citation type="submission" date="2017-05" db="UniProtKB">
        <authorList>
            <consortium name="EnsemblMetazoa"/>
        </authorList>
    </citation>
    <scope>IDENTIFICATION</scope>
</reference>
<organism evidence="1">
    <name type="scientific">Amphimedon queenslandica</name>
    <name type="common">Sponge</name>
    <dbReference type="NCBI Taxonomy" id="400682"/>
    <lineage>
        <taxon>Eukaryota</taxon>
        <taxon>Metazoa</taxon>
        <taxon>Porifera</taxon>
        <taxon>Demospongiae</taxon>
        <taxon>Heteroscleromorpha</taxon>
        <taxon>Haplosclerida</taxon>
        <taxon>Niphatidae</taxon>
        <taxon>Amphimedon</taxon>
    </lineage>
</organism>
<dbReference type="EnsemblMetazoa" id="Aqu2.1.14018_001">
    <property type="protein sequence ID" value="Aqu2.1.14018_001"/>
    <property type="gene ID" value="Aqu2.1.14018"/>
</dbReference>
<dbReference type="Gene3D" id="2.120.10.30">
    <property type="entry name" value="TolB, C-terminal domain"/>
    <property type="match status" value="1"/>
</dbReference>
<accession>A0A1X7TH05</accession>
<dbReference type="InParanoid" id="A0A1X7TH05"/>
<sequence length="68" mass="7377">MGITIDTVATDLVSVSEWGNARISVFTSDGVFIRRFGEEGSNIGHFYAPYGIAFDKDGFLCICDYGSS</sequence>